<dbReference type="InterPro" id="IPR042258">
    <property type="entry name" value="DGOK_N"/>
</dbReference>
<name>A0A7X3D1K3_9FLAO</name>
<dbReference type="GO" id="GO:0008671">
    <property type="term" value="F:2-dehydro-3-deoxygalactonokinase activity"/>
    <property type="evidence" value="ECO:0007669"/>
    <property type="project" value="InterPro"/>
</dbReference>
<dbReference type="InterPro" id="IPR007729">
    <property type="entry name" value="DGOK"/>
</dbReference>
<protein>
    <submittedName>
        <fullName evidence="1">2-keto-3-deoxy-galactonokinase</fullName>
    </submittedName>
</protein>
<evidence type="ECO:0000313" key="2">
    <source>
        <dbReference type="Proteomes" id="UP000540519"/>
    </source>
</evidence>
<keyword evidence="1" id="KW-0418">Kinase</keyword>
<dbReference type="Gene3D" id="3.30.420.300">
    <property type="entry name" value="2-keto-3-deoxy-galactonokinase, substrate binding domain"/>
    <property type="match status" value="1"/>
</dbReference>
<reference evidence="1 2" key="1">
    <citation type="journal article" date="2019" name="Mar. Drugs">
        <title>Comparative Genomics and CAZyme Genome Repertoires of Marine Zobellia amurskyensis KMM 3526(T) and Zobellia laminariae KMM 3676(T).</title>
        <authorList>
            <person name="Chernysheva N."/>
            <person name="Bystritskaya E."/>
            <person name="Stenkova A."/>
            <person name="Golovkin I."/>
            <person name="Nedashkovskaya O."/>
            <person name="Isaeva M."/>
        </authorList>
    </citation>
    <scope>NUCLEOTIDE SEQUENCE [LARGE SCALE GENOMIC DNA]</scope>
    <source>
        <strain evidence="1 2">KMM 3526</strain>
    </source>
</reference>
<evidence type="ECO:0000313" key="1">
    <source>
        <dbReference type="EMBL" id="MUH36274.1"/>
    </source>
</evidence>
<sequence>MKLPEKFISCDWGTTNFRLRLIETKSLKILSEHTTDMGIKKRFQEFKEQSSISQDQFFAEYLKNQIKNLDGAISNDYVIVASGMLSSSIGMHELNYANMPLAFNGEDLISKYIPFDDMPDLLLVSGAKTDADVMRGEEVQAIGLSKALSKHEKGILLLPGTHCKHITFEANVFKDFTTYMTGELFDTIGKHTILSASLTSATWDVSFQDIFLKGVKKGLADQQMQSLFSIRANTLINQVSGEQNFYFLSGLMIGGELASLQHKDGTIFLAASGIYSTLYKLALESFLPAERIVCFEEQVLEQALLTGQQQILHTYAE</sequence>
<dbReference type="OrthoDB" id="256574at2"/>
<dbReference type="Proteomes" id="UP000540519">
    <property type="component" value="Unassembled WGS sequence"/>
</dbReference>
<organism evidence="1 2">
    <name type="scientific">Zobellia amurskyensis</name>
    <dbReference type="NCBI Taxonomy" id="248905"/>
    <lineage>
        <taxon>Bacteria</taxon>
        <taxon>Pseudomonadati</taxon>
        <taxon>Bacteroidota</taxon>
        <taxon>Flavobacteriia</taxon>
        <taxon>Flavobacteriales</taxon>
        <taxon>Flavobacteriaceae</taxon>
        <taxon>Zobellia</taxon>
    </lineage>
</organism>
<dbReference type="EMBL" id="RCNR01000016">
    <property type="protein sequence ID" value="MUH36274.1"/>
    <property type="molecule type" value="Genomic_DNA"/>
</dbReference>
<accession>A0A7X3D1K3</accession>
<dbReference type="GO" id="GO:0034194">
    <property type="term" value="P:D-galactonate catabolic process"/>
    <property type="evidence" value="ECO:0007669"/>
    <property type="project" value="InterPro"/>
</dbReference>
<dbReference type="AlphaFoldDB" id="A0A7X3D1K3"/>
<dbReference type="Pfam" id="PF05035">
    <property type="entry name" value="DGOK"/>
    <property type="match status" value="1"/>
</dbReference>
<proteinExistence type="predicted"/>
<comment type="caution">
    <text evidence="1">The sequence shown here is derived from an EMBL/GenBank/DDBJ whole genome shotgun (WGS) entry which is preliminary data.</text>
</comment>
<keyword evidence="2" id="KW-1185">Reference proteome</keyword>
<dbReference type="RefSeq" id="WP_155599890.1">
    <property type="nucleotide sequence ID" value="NZ_RCNR01000016.1"/>
</dbReference>
<gene>
    <name evidence="1" type="ORF">D9O36_10510</name>
</gene>
<dbReference type="Gene3D" id="3.30.420.310">
    <property type="entry name" value="2-keto-3-deoxy-galactonokinase, C-terminal domain"/>
    <property type="match status" value="1"/>
</dbReference>
<keyword evidence="1" id="KW-0808">Transferase</keyword>
<dbReference type="InterPro" id="IPR042257">
    <property type="entry name" value="DGOK_C"/>
</dbReference>